<feature type="domain" description="Reverse transcriptase" evidence="1">
    <location>
        <begin position="240"/>
        <end position="531"/>
    </location>
</feature>
<evidence type="ECO:0000313" key="2">
    <source>
        <dbReference type="EMBL" id="AGS44020.1"/>
    </source>
</evidence>
<dbReference type="GO" id="GO:0003964">
    <property type="term" value="F:RNA-directed DNA polymerase activity"/>
    <property type="evidence" value="ECO:0007669"/>
    <property type="project" value="TreeGrafter"/>
</dbReference>
<protein>
    <recommendedName>
        <fullName evidence="1">Reverse transcriptase domain-containing protein</fullName>
    </recommendedName>
</protein>
<dbReference type="InterPro" id="IPR043502">
    <property type="entry name" value="DNA/RNA_pol_sf"/>
</dbReference>
<dbReference type="GO" id="GO:0006315">
    <property type="term" value="P:homing of group II introns"/>
    <property type="evidence" value="ECO:0007669"/>
    <property type="project" value="TreeGrafter"/>
</dbReference>
<dbReference type="PROSITE" id="PS50878">
    <property type="entry name" value="RT_POL"/>
    <property type="match status" value="1"/>
</dbReference>
<dbReference type="InterPro" id="IPR049030">
    <property type="entry name" value="AI2M-like_HNH"/>
</dbReference>
<sequence length="804" mass="92407">TPMCLLFVCSVIPVLIIINYQLKRLKDGGIEFHVERQTSKFKLKGIIFKIISELKIMEFTLRNLILLKDQYGGLHYLECNDSIISHIIRADKDNLDHQFTESEIINSKKLHDISQIKGTLGLPKGSLVDPNKLSIIKIDNVYNVKNKNYRGNGGLVVPLCNIMERGPAIASNIRSYSTQVVKDGVQKDFETFSDININKIGDIKNLVTAYETIKSRPGNMTPGTDGETLSGINIKYLENISNSLLKGTFNFSSGRLVEIPKADNKGTRSLVIASPRDKIVQQAIKQILEPYYETTFNEFSYGFRPNRGINSAIFRLDGIFQNSKWVIEGDLSKAFDSISHKRLLKLLSERITCQKTIKLIKSMIKAGHINNLGQLTHNLEEGTPQGSVLSPLLCNIYLTLLDNYIEELKVKYNMPRNTRKNSTYNKLALKLKNLKNKGHNDVNHPEYKNYIKTLKLLLNTYSTDETLNIKICFIRYADDFIIGINGSKEFARSLYLDLDKFLDSIDLKLNKDKTLLTDFCSKPIKFLGFLIKNVSLTKRAYTYTYNKTTGKLIKARARVRLSIFMDKDRVLKRLLEKKFIKWGIKKNTNSIKILKGTSRNNLINLDHADILRYYSSVMRGIFNYYRIVNNMPKLSNILWLLKESCGLTLAKKFNLRTLRKVYRTFGNDFEFKVKDKKGNIKSIKLWWPEDFKLISLPAFGKSLEFPDKTPLSKINENWNNKFTKSNLFSSCVICGKTDDIHMHHVRSIKSLRDKSSKLDFFTRQMLAINRKQVPLCQTHHIKLHNKTLTSEEIAKITRKKGKDS</sequence>
<dbReference type="GO" id="GO:0005739">
    <property type="term" value="C:mitochondrion"/>
    <property type="evidence" value="ECO:0007669"/>
    <property type="project" value="TreeGrafter"/>
</dbReference>
<dbReference type="InterPro" id="IPR000477">
    <property type="entry name" value="RT_dom"/>
</dbReference>
<proteinExistence type="predicted"/>
<dbReference type="PANTHER" id="PTHR33642">
    <property type="entry name" value="COX1/OXI3 INTRON 1 PROTEIN-RELATED"/>
    <property type="match status" value="1"/>
</dbReference>
<dbReference type="EMBL" id="KC993173">
    <property type="protein sequence ID" value="AGS44020.1"/>
    <property type="molecule type" value="Genomic_DNA"/>
</dbReference>
<geneLocation type="mitochondrion" evidence="2"/>
<dbReference type="SUPFAM" id="SSF56672">
    <property type="entry name" value="DNA/RNA polymerases"/>
    <property type="match status" value="1"/>
</dbReference>
<dbReference type="GO" id="GO:0090615">
    <property type="term" value="P:mitochondrial mRNA processing"/>
    <property type="evidence" value="ECO:0007669"/>
    <property type="project" value="TreeGrafter"/>
</dbReference>
<dbReference type="Pfam" id="PF01348">
    <property type="entry name" value="Intron_maturas2"/>
    <property type="match status" value="1"/>
</dbReference>
<dbReference type="CDD" id="cd01651">
    <property type="entry name" value="RT_G2_intron"/>
    <property type="match status" value="1"/>
</dbReference>
<keyword evidence="2" id="KW-0496">Mitochondrion</keyword>
<gene>
    <name evidence="2" type="primary">cox1-I1</name>
</gene>
<evidence type="ECO:0000259" key="1">
    <source>
        <dbReference type="PROSITE" id="PS50878"/>
    </source>
</evidence>
<dbReference type="Pfam" id="PF00078">
    <property type="entry name" value="RVT_1"/>
    <property type="match status" value="1"/>
</dbReference>
<dbReference type="PANTHER" id="PTHR33642:SF4">
    <property type="entry name" value="COX1_OXI3 INTRON 1 PROTEIN-RELATED"/>
    <property type="match status" value="1"/>
</dbReference>
<dbReference type="SMART" id="SM00507">
    <property type="entry name" value="HNHc"/>
    <property type="match status" value="1"/>
</dbReference>
<dbReference type="AlphaFoldDB" id="S5TMH3"/>
<organism evidence="2">
    <name type="scientific">Ogataea polymorpha</name>
    <dbReference type="NCBI Taxonomy" id="460523"/>
    <lineage>
        <taxon>Eukaryota</taxon>
        <taxon>Fungi</taxon>
        <taxon>Dikarya</taxon>
        <taxon>Ascomycota</taxon>
        <taxon>Saccharomycotina</taxon>
        <taxon>Pichiomycetes</taxon>
        <taxon>Pichiales</taxon>
        <taxon>Pichiaceae</taxon>
        <taxon>Ogataea</taxon>
    </lineage>
</organism>
<accession>S5TMH3</accession>
<dbReference type="InterPro" id="IPR024937">
    <property type="entry name" value="Domain_X"/>
</dbReference>
<name>S5TMH3_9ASCO</name>
<feature type="non-terminal residue" evidence="2">
    <location>
        <position position="1"/>
    </location>
</feature>
<dbReference type="InterPro" id="IPR003615">
    <property type="entry name" value="HNH_nuc"/>
</dbReference>
<reference evidence="2" key="1">
    <citation type="submission" date="2013-04" db="EMBL/GenBank/DDBJ databases">
        <authorList>
            <person name="Hegedusova E."/>
            <person name="Brejova B."/>
            <person name="Nosek J."/>
        </authorList>
    </citation>
    <scope>NUCLEOTIDE SEQUENCE</scope>
    <source>
        <strain evidence="2">NCAIM Y.01608</strain>
    </source>
</reference>
<dbReference type="Pfam" id="PF21368">
    <property type="entry name" value="AI2M-like_HNH"/>
    <property type="match status" value="1"/>
</dbReference>